<sequence length="297" mass="33106">MAPGKPWVPPDRIEDLYQRTDGNQFVGINRPAAGPRYEAALERGAAALQLYSLATPNGWKVGILLEELAVEYDAHVINIGAGQQFSSGFVGATPNSKIPALVDREGPDGQPMAIMESAAIMIYLAEKLNCDEFYPTDPRLRYECLQWLFWQSAGQGPMTGNFGHFKVYAPDEQVEARNYGVARYGMEVQRLCSVLDRHLAGCGDFSGEANTSSPREFLVGDRYTIADMACFPWAYMLWRSGYNRPGQPDAKDFLGMDKYTHLKAWIDRIAARPAVQRGIRVCASSPKPWLDKEKSKL</sequence>
<evidence type="ECO:0000313" key="4">
    <source>
        <dbReference type="EMBL" id="CAJ1398101.1"/>
    </source>
</evidence>
<evidence type="ECO:0000259" key="2">
    <source>
        <dbReference type="PROSITE" id="PS50404"/>
    </source>
</evidence>
<keyword evidence="5" id="KW-1185">Reference proteome</keyword>
<dbReference type="SUPFAM" id="SSF47616">
    <property type="entry name" value="GST C-terminal domain-like"/>
    <property type="match status" value="1"/>
</dbReference>
<dbReference type="SFLD" id="SFLDG00358">
    <property type="entry name" value="Main_(cytGST)"/>
    <property type="match status" value="1"/>
</dbReference>
<evidence type="ECO:0000256" key="1">
    <source>
        <dbReference type="ARBA" id="ARBA00007409"/>
    </source>
</evidence>
<dbReference type="PANTHER" id="PTHR44051">
    <property type="entry name" value="GLUTATHIONE S-TRANSFERASE-RELATED"/>
    <property type="match status" value="1"/>
</dbReference>
<proteinExistence type="inferred from homology"/>
<feature type="domain" description="GST C-terminal" evidence="3">
    <location>
        <begin position="137"/>
        <end position="289"/>
    </location>
</feature>
<dbReference type="AlphaFoldDB" id="A0AA36J411"/>
<dbReference type="EMBL" id="CAUJNA010003290">
    <property type="protein sequence ID" value="CAJ1398101.1"/>
    <property type="molecule type" value="Genomic_DNA"/>
</dbReference>
<dbReference type="SFLD" id="SFLDS00019">
    <property type="entry name" value="Glutathione_Transferase_(cytos"/>
    <property type="match status" value="1"/>
</dbReference>
<dbReference type="SFLD" id="SFLDG01151">
    <property type="entry name" value="Main.2:_Nu-like"/>
    <property type="match status" value="1"/>
</dbReference>
<name>A0AA36J411_9DINO</name>
<dbReference type="PROSITE" id="PS50405">
    <property type="entry name" value="GST_CTER"/>
    <property type="match status" value="1"/>
</dbReference>
<gene>
    <name evidence="4" type="ORF">EVOR1521_LOCUS21972</name>
</gene>
<dbReference type="Pfam" id="PF00043">
    <property type="entry name" value="GST_C"/>
    <property type="match status" value="1"/>
</dbReference>
<dbReference type="PROSITE" id="PS50404">
    <property type="entry name" value="GST_NTER"/>
    <property type="match status" value="1"/>
</dbReference>
<protein>
    <recommendedName>
        <fullName evidence="6">Glutathione S-transferase</fullName>
    </recommendedName>
</protein>
<dbReference type="InterPro" id="IPR036249">
    <property type="entry name" value="Thioredoxin-like_sf"/>
</dbReference>
<dbReference type="PANTHER" id="PTHR44051:SF8">
    <property type="entry name" value="GLUTATHIONE S-TRANSFERASE GSTA"/>
    <property type="match status" value="1"/>
</dbReference>
<dbReference type="InterPro" id="IPR036282">
    <property type="entry name" value="Glutathione-S-Trfase_C_sf"/>
</dbReference>
<dbReference type="InterPro" id="IPR004046">
    <property type="entry name" value="GST_C"/>
</dbReference>
<dbReference type="InterPro" id="IPR004045">
    <property type="entry name" value="Glutathione_S-Trfase_N"/>
</dbReference>
<evidence type="ECO:0000259" key="3">
    <source>
        <dbReference type="PROSITE" id="PS50405"/>
    </source>
</evidence>
<dbReference type="Gene3D" id="1.20.1050.10">
    <property type="match status" value="1"/>
</dbReference>
<comment type="similarity">
    <text evidence="1">Belongs to the GST superfamily.</text>
</comment>
<organism evidence="4 5">
    <name type="scientific">Effrenium voratum</name>
    <dbReference type="NCBI Taxonomy" id="2562239"/>
    <lineage>
        <taxon>Eukaryota</taxon>
        <taxon>Sar</taxon>
        <taxon>Alveolata</taxon>
        <taxon>Dinophyceae</taxon>
        <taxon>Suessiales</taxon>
        <taxon>Symbiodiniaceae</taxon>
        <taxon>Effrenium</taxon>
    </lineage>
</organism>
<dbReference type="CDD" id="cd03048">
    <property type="entry name" value="GST_N_Ure2p_like"/>
    <property type="match status" value="1"/>
</dbReference>
<dbReference type="Proteomes" id="UP001178507">
    <property type="component" value="Unassembled WGS sequence"/>
</dbReference>
<evidence type="ECO:0008006" key="6">
    <source>
        <dbReference type="Google" id="ProtNLM"/>
    </source>
</evidence>
<feature type="domain" description="GST N-terminal" evidence="2">
    <location>
        <begin position="45"/>
        <end position="132"/>
    </location>
</feature>
<comment type="caution">
    <text evidence="4">The sequence shown here is derived from an EMBL/GenBank/DDBJ whole genome shotgun (WGS) entry which is preliminary data.</text>
</comment>
<dbReference type="SUPFAM" id="SSF52833">
    <property type="entry name" value="Thioredoxin-like"/>
    <property type="match status" value="1"/>
</dbReference>
<reference evidence="4" key="1">
    <citation type="submission" date="2023-08" db="EMBL/GenBank/DDBJ databases">
        <authorList>
            <person name="Chen Y."/>
            <person name="Shah S."/>
            <person name="Dougan E. K."/>
            <person name="Thang M."/>
            <person name="Chan C."/>
        </authorList>
    </citation>
    <scope>NUCLEOTIDE SEQUENCE</scope>
</reference>
<evidence type="ECO:0000313" key="5">
    <source>
        <dbReference type="Proteomes" id="UP001178507"/>
    </source>
</evidence>
<dbReference type="Pfam" id="PF13409">
    <property type="entry name" value="GST_N_2"/>
    <property type="match status" value="1"/>
</dbReference>
<accession>A0AA36J411</accession>
<dbReference type="Gene3D" id="3.40.30.10">
    <property type="entry name" value="Glutaredoxin"/>
    <property type="match status" value="1"/>
</dbReference>
<dbReference type="InterPro" id="IPR010987">
    <property type="entry name" value="Glutathione-S-Trfase_C-like"/>
</dbReference>
<dbReference type="InterPro" id="IPR040079">
    <property type="entry name" value="Glutathione_S-Trfase"/>
</dbReference>